<dbReference type="Pfam" id="PF13360">
    <property type="entry name" value="PQQ_2"/>
    <property type="match status" value="2"/>
</dbReference>
<keyword evidence="3 6" id="KW-0732">Signal</keyword>
<evidence type="ECO:0000256" key="4">
    <source>
        <dbReference type="ARBA" id="ARBA00022837"/>
    </source>
</evidence>
<keyword evidence="9" id="KW-1185">Reference proteome</keyword>
<evidence type="ECO:0000256" key="1">
    <source>
        <dbReference type="ARBA" id="ARBA00004613"/>
    </source>
</evidence>
<feature type="region of interest" description="Disordered" evidence="5">
    <location>
        <begin position="1082"/>
        <end position="1256"/>
    </location>
</feature>
<evidence type="ECO:0000256" key="3">
    <source>
        <dbReference type="ARBA" id="ARBA00022729"/>
    </source>
</evidence>
<reference evidence="8 9" key="1">
    <citation type="submission" date="2021-10" db="EMBL/GenBank/DDBJ databases">
        <title>Draft genome of Aestuariibacter halophilus JC2043.</title>
        <authorList>
            <person name="Emsley S.A."/>
            <person name="Pfannmuller K.M."/>
            <person name="Ushijima B."/>
            <person name="Saw J.H."/>
            <person name="Videau P."/>
        </authorList>
    </citation>
    <scope>NUCLEOTIDE SEQUENCE [LARGE SCALE GENOMIC DNA]</scope>
    <source>
        <strain evidence="8 9">JC2043</strain>
    </source>
</reference>
<feature type="compositionally biased region" description="Polar residues" evidence="5">
    <location>
        <begin position="494"/>
        <end position="503"/>
    </location>
</feature>
<evidence type="ECO:0000256" key="6">
    <source>
        <dbReference type="SAM" id="SignalP"/>
    </source>
</evidence>
<dbReference type="SMART" id="SM00564">
    <property type="entry name" value="PQQ"/>
    <property type="match status" value="7"/>
</dbReference>
<feature type="compositionally biased region" description="Basic and acidic residues" evidence="5">
    <location>
        <begin position="1757"/>
        <end position="1770"/>
    </location>
</feature>
<feature type="region of interest" description="Disordered" evidence="5">
    <location>
        <begin position="584"/>
        <end position="642"/>
    </location>
</feature>
<keyword evidence="2" id="KW-0964">Secreted</keyword>
<dbReference type="InterPro" id="IPR002372">
    <property type="entry name" value="PQQ_rpt_dom"/>
</dbReference>
<feature type="region of interest" description="Disordered" evidence="5">
    <location>
        <begin position="475"/>
        <end position="509"/>
    </location>
</feature>
<evidence type="ECO:0000313" key="8">
    <source>
        <dbReference type="EMBL" id="MCC2617236.1"/>
    </source>
</evidence>
<organism evidence="8 9">
    <name type="scientific">Fluctibacter halophilus</name>
    <dbReference type="NCBI Taxonomy" id="226011"/>
    <lineage>
        <taxon>Bacteria</taxon>
        <taxon>Pseudomonadati</taxon>
        <taxon>Pseudomonadota</taxon>
        <taxon>Gammaproteobacteria</taxon>
        <taxon>Alteromonadales</taxon>
        <taxon>Alteromonadaceae</taxon>
        <taxon>Fluctibacter</taxon>
    </lineage>
</organism>
<dbReference type="InterPro" id="IPR011041">
    <property type="entry name" value="Quinoprot_gluc/sorb_DH_b-prop"/>
</dbReference>
<comment type="subcellular location">
    <subcellularLocation>
        <location evidence="1">Secreted</location>
    </subcellularLocation>
</comment>
<feature type="compositionally biased region" description="Acidic residues" evidence="5">
    <location>
        <begin position="2367"/>
        <end position="2379"/>
    </location>
</feature>
<feature type="chain" id="PRO_5045601091" evidence="6">
    <location>
        <begin position="27"/>
        <end position="2749"/>
    </location>
</feature>
<dbReference type="InterPro" id="IPR028974">
    <property type="entry name" value="TSP_type-3_rpt"/>
</dbReference>
<dbReference type="SUPFAM" id="SSF50998">
    <property type="entry name" value="Quinoprotein alcohol dehydrogenase-like"/>
    <property type="match status" value="3"/>
</dbReference>
<feature type="region of interest" description="Disordered" evidence="5">
    <location>
        <begin position="1689"/>
        <end position="1711"/>
    </location>
</feature>
<dbReference type="Gene3D" id="2.130.10.10">
    <property type="entry name" value="YVTN repeat-like/Quinoprotein amine dehydrogenase"/>
    <property type="match status" value="3"/>
</dbReference>
<feature type="region of interest" description="Disordered" evidence="5">
    <location>
        <begin position="2355"/>
        <end position="2384"/>
    </location>
</feature>
<dbReference type="InterPro" id="IPR059100">
    <property type="entry name" value="TSP3_bac"/>
</dbReference>
<dbReference type="SUPFAM" id="SSF50952">
    <property type="entry name" value="Soluble quinoprotein glucose dehydrogenase"/>
    <property type="match status" value="1"/>
</dbReference>
<feature type="compositionally biased region" description="Acidic residues" evidence="5">
    <location>
        <begin position="1111"/>
        <end position="1121"/>
    </location>
</feature>
<proteinExistence type="predicted"/>
<dbReference type="PANTHER" id="PTHR37467">
    <property type="entry name" value="EXPORTED CALCIUM-BINDING GLYCOPROTEIN-RELATED"/>
    <property type="match status" value="1"/>
</dbReference>
<dbReference type="InterPro" id="IPR028994">
    <property type="entry name" value="Integrin_alpha_N"/>
</dbReference>
<dbReference type="SUPFAM" id="SSF103647">
    <property type="entry name" value="TSP type-3 repeat"/>
    <property type="match status" value="1"/>
</dbReference>
<evidence type="ECO:0000313" key="9">
    <source>
        <dbReference type="Proteomes" id="UP001520878"/>
    </source>
</evidence>
<accession>A0ABS8GDG8</accession>
<feature type="region of interest" description="Disordered" evidence="5">
    <location>
        <begin position="1736"/>
        <end position="1848"/>
    </location>
</feature>
<sequence length="2749" mass="298600">MSRSVVQRILMCCVSLLVVSTFNVHAEVIDSFESATLSDKWTKSKDNTLDWDFDSSEALSGLKSLASPTGLGYGEVSDITYTDTFEDSTLTLYFKQASTSAAYVKILIDGVEASTSATTGSANTWRSLSTPISQGLHSITLRFTSNGSNNKVFVDDLTIVSQEQLWRHPGGIISTGSTSQSIYEFDQYGRMYSRKSFSDQCYSIAGLTILPDNTIAVSCGLSLNNANADVLVWDHVSDTTQRYQYNGLVSGSLTSYNHFIFTNNSNFTAGVVGIVRINTSNGTSSLYQVGTLYDDLQIGKNSLLYGVSDDYSSAWLDEFNPLTMEKLRSIQLPSNTEVVAVAADGTFFAAHSSYVGKFDKFGNELFRVEAKDDAVGQDFVYLTDLAILENGEIVVGTASTHSFFFDSDLNYLRTSIGNRSRVVTARIQMDDNDADQLPDYWEAYWGLDKSPSQTGATDNDGDNLSNLKEYQYLTNPNKVDTDGDGLGDGGEVNARNTDPTNIDTDGDGLNDGIEVFTHGTDPLSNDTDGDGLTDYAEIIDLNTDPLSIDTDGDGMDDKWEIDHLLDATVFSKTNDADSDSLSDFGEYLRGSDPNNADTDGDGLSDGQEVHVHGSSPVKTDTDGDGMPDKWEVDANLSPSTPLDAALDADGDGYTNLEEFWGNSDPNDGASLPTFEPWTQWRGNSQNLGFLGITTNASNFFERWRWTATGNTEYDRSAIANNGMVLVSSKSSQTTSMPTMLGFEARSGVIKWQTDYDSLRYASAPVMLNGKVYVQQTNGEDGPQIVVRDPYSGEVLGETSTSPFSVNNEQLLVASDRIVLPQHYSLNIYDAELQRLQTVSLHQHSESAKAGYDADAGYVLPRGDKIYKLNASTGAYNGTSVTIDDPNCQQSIYNMSTPVLPGNNTVVWRSNQCLIRADLTDGTLHWSADLGLNGDTEIVAALGTVFVVNRDDNTLEARALSTGELLWSWNEAQATLNGSVVATLGHVFVADSTYTYAIDIGTQSSVKQFTASGVLSLSDEGVLLVTGNSSVVAIDIEGDSDNDGLPDWWERRYQLAINDASNRLSDPDGDGLSNYAEYLANGDPTIADTDGDGVSDGVEYHQSKSDLRLTDTDEDGLTDGDEVNTHGSDPTKIDTDDDGLSDYVEVTDLGTDPSSTDSDSDRIPDGWEVQFGLDPLQSNADTDTDGDGLSDYGEYVRGTDPTATDTDGDGLTDGQEHHIHQTDPLLNDTDADGMPDKWELDAGLAPNDAADAPLDKDGDSYPNMAEFWFDSDPSDGASIPKVMPWNQWLGDAHNSSFLPVVYDAARFQEKWSRSFGISDMGYPAVVAGNHVLVNSDATGSEVLHALDRENGTTRWSVYGRDTGLVTSPVVEGDEVRLFQIKLDGVSDSEPLVTRSLISGQVLQSSSDFARQFDLSTTMTTHLLSTPEKSYFYGHNAVWRIDSDYSQYKRLFSMHQHATQHKLGMGYDNTVYAIASRNLYSIDPTTDEVTIKPIDREVLSGCNLPHYDQAVPLPTRGGKIVARLGNCTGLIDPSSGLFDWVINAQKSHHSTIPAMGPGEMYAINLDDNVLEVRDLSDGAVKWRWTAPEGILKRSVVATLSHVFVSTDQYTYAINLTTQTHDKRFEVSGKLALSEAGLLTVISPTKITAIELEGDRDGDGMPDWWERRYGLDINDPGDRLEDADGDGLANLGEYRANGNPTVTDTDGDGLTDGQEHFQTNTLLNQADSDLDGLSDAEEVNTHQTDPLNADSDDDSLSDYDEIKVHNTDPNKSDSDDDQLPDSWELQYGFSPVVANTGDSDGDSLSDRGEYVRGTDPTNVDTDNDGLTDGQEHHITKSDPLLMDTDGDRMTDGQEVKYGLSPVNKAAVSDDSDSDGFSDRAEVLNASNPLNNRSQPAVSEWRTYAGNALRRGFVPVKLNPSGFKKMWVTTARVTQPVAMGHGAVYAVSYDTLYAYDLRTGKTRWQRTGFDLSDGLKSVATSDDLIYLHLGNHSSSRMLALSSSTGQTVFDVGASQQWQDWLAPVTVGDFLLYPKEYSLQAVNKDTGEAAWSFSVGNLTDMWSPSSDGERVYVHVDDKISVLSLASGEKLAEVTDPLYSWWGYTQNVSPAIGFYNDVVSYNRDHLISIDNDGQTLRYTVDELYGSFNQPVLRDGLIYLKAQRGLVIYDELTGAKVTSIDLPGGYALDILATMDHIFVSTNAGTFALETKNYSQAWSVSDIGMLALSQTGVLTISSNNGIAAYDVSTDADSDGLPDWWEQNYGLLANRAGDANWDLDRDGVTNLVEYRLGSNPLSSDTDGDGIPDDYEVEQGLDILVDDGALDRDNDTLTNLEEYSLGLAAGDGTDASADADNDGLTNLEEIRGTTDFRNPDSDGDGTLDGEDSAPMDPTSGGVVKLVDSDSNGYEDLHLLGQRDGIQQIGLFDSNTQSELSPLRFIDGYTPSVYTPIADTNRNSVADVVVAGTDSTGSKGWRVYDLGGAKIRQGSFPGWLMPASFIDAFPIADVNGNGGEDLALVFSLSGGQKAFAVFDLKTTERISAQKLPLWFDAQNGWDVEGLLTTSKVTLTLAGKNQSGQWTRLLYNAQNGSYISRVDVPYYLNAVKVVEGPVMADDTPTALAIGKTTRGATTWLLLRAGYVGVIKVQTLPPWMDLFDVTLIEDPEGDGIADVVTLGKTTGGNWLWRRYPSVGTNLQRQLVYPPWMKPSSIKTIKDSNDSGADDIATWGRTSAGNPLWMKHDGLTGAALGNVAVPLSLAN</sequence>
<evidence type="ECO:0000256" key="2">
    <source>
        <dbReference type="ARBA" id="ARBA00022525"/>
    </source>
</evidence>
<dbReference type="Gene3D" id="4.10.1080.10">
    <property type="entry name" value="TSP type-3 repeat"/>
    <property type="match status" value="1"/>
</dbReference>
<dbReference type="InterPro" id="IPR015943">
    <property type="entry name" value="WD40/YVTN_repeat-like_dom_sf"/>
</dbReference>
<evidence type="ECO:0000256" key="5">
    <source>
        <dbReference type="SAM" id="MobiDB-lite"/>
    </source>
</evidence>
<feature type="compositionally biased region" description="Low complexity" evidence="5">
    <location>
        <begin position="1240"/>
        <end position="1251"/>
    </location>
</feature>
<dbReference type="PANTHER" id="PTHR37467:SF1">
    <property type="entry name" value="EXPORTED CALCIUM-BINDING GLYCOPROTEIN"/>
    <property type="match status" value="1"/>
</dbReference>
<feature type="compositionally biased region" description="Acidic residues" evidence="5">
    <location>
        <begin position="1747"/>
        <end position="1756"/>
    </location>
</feature>
<name>A0ABS8GDG8_9ALTE</name>
<dbReference type="InterPro" id="IPR018391">
    <property type="entry name" value="PQQ_b-propeller_rpt"/>
</dbReference>
<feature type="compositionally biased region" description="Basic and acidic residues" evidence="5">
    <location>
        <begin position="1097"/>
        <end position="1110"/>
    </location>
</feature>
<dbReference type="Proteomes" id="UP001520878">
    <property type="component" value="Unassembled WGS sequence"/>
</dbReference>
<dbReference type="SUPFAM" id="SSF69318">
    <property type="entry name" value="Integrin alpha N-terminal domain"/>
    <property type="match status" value="1"/>
</dbReference>
<dbReference type="EMBL" id="JAJEWP010000004">
    <property type="protein sequence ID" value="MCC2617236.1"/>
    <property type="molecule type" value="Genomic_DNA"/>
</dbReference>
<evidence type="ECO:0000259" key="7">
    <source>
        <dbReference type="Pfam" id="PF13360"/>
    </source>
</evidence>
<dbReference type="InterPro" id="IPR011047">
    <property type="entry name" value="Quinoprotein_ADH-like_sf"/>
</dbReference>
<dbReference type="InterPro" id="IPR053180">
    <property type="entry name" value="Ca-binding_acidic-repeat"/>
</dbReference>
<dbReference type="Pfam" id="PF18884">
    <property type="entry name" value="TSP3_bac"/>
    <property type="match status" value="16"/>
</dbReference>
<feature type="signal peptide" evidence="6">
    <location>
        <begin position="1"/>
        <end position="26"/>
    </location>
</feature>
<protein>
    <submittedName>
        <fullName evidence="8">PQQ-binding-like beta-propeller repeat protein</fullName>
    </submittedName>
</protein>
<comment type="caution">
    <text evidence="8">The sequence shown here is derived from an EMBL/GenBank/DDBJ whole genome shotgun (WGS) entry which is preliminary data.</text>
</comment>
<keyword evidence="4" id="KW-0106">Calcium</keyword>
<feature type="domain" description="Pyrrolo-quinoline quinone repeat" evidence="7">
    <location>
        <begin position="844"/>
        <end position="1035"/>
    </location>
</feature>
<feature type="compositionally biased region" description="Basic and acidic residues" evidence="5">
    <location>
        <begin position="2355"/>
        <end position="2366"/>
    </location>
</feature>
<gene>
    <name evidence="8" type="ORF">LJ739_13365</name>
</gene>
<dbReference type="RefSeq" id="WP_229161242.1">
    <property type="nucleotide sequence ID" value="NZ_JAJEWP010000004.1"/>
</dbReference>
<feature type="domain" description="Pyrrolo-quinoline quinone repeat" evidence="7">
    <location>
        <begin position="1926"/>
        <end position="2004"/>
    </location>
</feature>